<dbReference type="Pfam" id="PF05621">
    <property type="entry name" value="TniB"/>
    <property type="match status" value="1"/>
</dbReference>
<evidence type="ECO:0000313" key="3">
    <source>
        <dbReference type="Proteomes" id="UP000243542"/>
    </source>
</evidence>
<sequence length="430" mass="47324">MKASERHQDTGSVALPGRAVTRENAAGWQRWRLTRHEFTPAPRLSLAAYRRLSPQRRMVHDLHRAATHANLVIQETPMSAAVSRVMWSRIQNNALKRTPATRAGLMINGGGYQGKTETACEVAAAFEDQWLMLHDQLNPHATPGTRDMMATVAYVQTPVTATPKSICQAILDFYGADHPKRMTLPQLVHAVRTSLFDHCTKILLLDDVTRLKMHREADQDALDLVRSLMSMHVTLVLIGVGIPDSGLLSEGRHSRRGGQWIFPHHRATSPHDEAATQTERRFDLVDLDPFRYDTPAGIAAWADHLAGIEAQLRLFQARPGMLTDGAMPEYLFRRTGGIVGLLERLVEDGCARAIETGTECLTGGLFDDIEIDLGNVASRDPRAGEIPEVPPRRATATSLPAGKGKSRNTVFDDAGSPAAPVQEPTGTSRR</sequence>
<organism evidence="2 3">
    <name type="scientific">Amycolatopsis sulphurea</name>
    <dbReference type="NCBI Taxonomy" id="76022"/>
    <lineage>
        <taxon>Bacteria</taxon>
        <taxon>Bacillati</taxon>
        <taxon>Actinomycetota</taxon>
        <taxon>Actinomycetes</taxon>
        <taxon>Pseudonocardiales</taxon>
        <taxon>Pseudonocardiaceae</taxon>
        <taxon>Amycolatopsis</taxon>
    </lineage>
</organism>
<gene>
    <name evidence="2" type="ORF">ATK36_2043</name>
</gene>
<dbReference type="Proteomes" id="UP000243542">
    <property type="component" value="Unassembled WGS sequence"/>
</dbReference>
<evidence type="ECO:0000256" key="1">
    <source>
        <dbReference type="SAM" id="MobiDB-lite"/>
    </source>
</evidence>
<reference evidence="2 3" key="1">
    <citation type="submission" date="2017-10" db="EMBL/GenBank/DDBJ databases">
        <title>Sequencing the genomes of 1000 actinobacteria strains.</title>
        <authorList>
            <person name="Klenk H.-P."/>
        </authorList>
    </citation>
    <scope>NUCLEOTIDE SEQUENCE [LARGE SCALE GENOMIC DNA]</scope>
    <source>
        <strain evidence="2 3">DSM 46092</strain>
    </source>
</reference>
<dbReference type="InterPro" id="IPR008868">
    <property type="entry name" value="TniB"/>
</dbReference>
<dbReference type="EMBL" id="PDJK01000002">
    <property type="protein sequence ID" value="PFG47031.1"/>
    <property type="molecule type" value="Genomic_DNA"/>
</dbReference>
<dbReference type="AlphaFoldDB" id="A0A2A9F8D6"/>
<accession>A0A2A9F8D6</accession>
<keyword evidence="3" id="KW-1185">Reference proteome</keyword>
<evidence type="ECO:0000313" key="2">
    <source>
        <dbReference type="EMBL" id="PFG47031.1"/>
    </source>
</evidence>
<comment type="caution">
    <text evidence="2">The sequence shown here is derived from an EMBL/GenBank/DDBJ whole genome shotgun (WGS) entry which is preliminary data.</text>
</comment>
<proteinExistence type="predicted"/>
<feature type="region of interest" description="Disordered" evidence="1">
    <location>
        <begin position="379"/>
        <end position="430"/>
    </location>
</feature>
<name>A0A2A9F8D6_9PSEU</name>
<protein>
    <submittedName>
        <fullName evidence="2">AAA domain-containing protein</fullName>
    </submittedName>
</protein>